<dbReference type="InterPro" id="IPR035979">
    <property type="entry name" value="RBD_domain_sf"/>
</dbReference>
<accession>A0A8T2UUB0</accession>
<dbReference type="PANTHER" id="PTHR15241">
    <property type="entry name" value="TRANSFORMER-2-RELATED"/>
    <property type="match status" value="1"/>
</dbReference>
<dbReference type="CDD" id="cd00590">
    <property type="entry name" value="RRM_SF"/>
    <property type="match status" value="1"/>
</dbReference>
<evidence type="ECO:0000256" key="2">
    <source>
        <dbReference type="PROSITE-ProRule" id="PRU00176"/>
    </source>
</evidence>
<dbReference type="SUPFAM" id="SSF54928">
    <property type="entry name" value="RNA-binding domain, RBD"/>
    <property type="match status" value="2"/>
</dbReference>
<keyword evidence="1 2" id="KW-0694">RNA-binding</keyword>
<feature type="region of interest" description="Disordered" evidence="3">
    <location>
        <begin position="600"/>
        <end position="748"/>
    </location>
</feature>
<dbReference type="Gene3D" id="3.30.70.330">
    <property type="match status" value="2"/>
</dbReference>
<dbReference type="Proteomes" id="UP000825935">
    <property type="component" value="Chromosome 4"/>
</dbReference>
<feature type="compositionally biased region" description="Low complexity" evidence="3">
    <location>
        <begin position="310"/>
        <end position="328"/>
    </location>
</feature>
<dbReference type="PROSITE" id="PS50102">
    <property type="entry name" value="RRM"/>
    <property type="match status" value="2"/>
</dbReference>
<evidence type="ECO:0000313" key="5">
    <source>
        <dbReference type="EMBL" id="KAH7438882.1"/>
    </source>
</evidence>
<dbReference type="CDD" id="cd21608">
    <property type="entry name" value="RRM2_NsCP33_like"/>
    <property type="match status" value="1"/>
</dbReference>
<dbReference type="AlphaFoldDB" id="A0A8T2UUB0"/>
<dbReference type="InterPro" id="IPR000504">
    <property type="entry name" value="RRM_dom"/>
</dbReference>
<organism evidence="5 6">
    <name type="scientific">Ceratopteris richardii</name>
    <name type="common">Triangle waterfern</name>
    <dbReference type="NCBI Taxonomy" id="49495"/>
    <lineage>
        <taxon>Eukaryota</taxon>
        <taxon>Viridiplantae</taxon>
        <taxon>Streptophyta</taxon>
        <taxon>Embryophyta</taxon>
        <taxon>Tracheophyta</taxon>
        <taxon>Polypodiopsida</taxon>
        <taxon>Polypodiidae</taxon>
        <taxon>Polypodiales</taxon>
        <taxon>Pteridineae</taxon>
        <taxon>Pteridaceae</taxon>
        <taxon>Parkerioideae</taxon>
        <taxon>Ceratopteris</taxon>
    </lineage>
</organism>
<evidence type="ECO:0000259" key="4">
    <source>
        <dbReference type="PROSITE" id="PS50102"/>
    </source>
</evidence>
<gene>
    <name evidence="5" type="ORF">KP509_04G035000</name>
</gene>
<dbReference type="GO" id="GO:0003723">
    <property type="term" value="F:RNA binding"/>
    <property type="evidence" value="ECO:0007669"/>
    <property type="project" value="UniProtKB-UniRule"/>
</dbReference>
<feature type="compositionally biased region" description="Polar residues" evidence="3">
    <location>
        <begin position="532"/>
        <end position="553"/>
    </location>
</feature>
<sequence length="860" mass="89665">MAGSLLLTGASSHMTLSARPSASSEKRCYANHACRASMPGIAFSSRRLSIEPRAPLFPSRFISVLSVTPRRTMRRNAILALDPDFYKIPYVEGVPVGKRLKLWNLPANLDQQEFLDWFKGLEGVTVESLELTDDPDLNAQGIGGFIEFASKMDACMAIVRRDGHKFKGRCIRMDFVEKRPHEREIGGRRNRPSYRNRSQTVSSYQPRSSYGSGLNNSSGSPSYGATSSAGGGSYARPTAASGSTYGASGSTTSGLNAGASGSPYQSTVGSSASSSNSSYAPSDASMPLPANRPPPVTPSSSFVNKDFTKPTVETSASVSPVVPSNATVDPVTTSKSTGSPTRPTIAPVTPNSYAGPKSTMAAPTTPNNYSSAPPAGPQFGSATRGASDDASRGPLYNRGNLSDANYVSTAGAPMGSTYGGSPALSSNDESIHGTTFAANSYGRASTTSPTNLNSSAPPVTPSNVETRRYGTPISSSSKNVTNPGDSTSYASTSSFRPSVDGSGHSSSMPSYNANNPSYNRNPAVARNVTGIGPSSASPLNANVQDYKTGSGAPSSPAYESRATSPDIRSGPSYGSTIGPSYGVAGAAYNVSAEGGYSSKYVDSQSSPRYGSAPRPGVYSPSTTYGSPQPAPAYDSSQASGSYNDSNDLKQATPNYGSAQFSPNPSTTPSTPRYGVAQPSPEYSSSPSYMSGQSTPGYGTEFGYGVQPPPPSYGSSQAGYGGVQAPPPSYGSNQPPSSFRNPNVGSSYGSPNYGDNFGNTNYGSPAYGRTSYGGASYGTSREYRIFVGNLPWTSDDMTLNQLFSAHGTVLEARVMRDRNTGRSRGFGFVSMSSLNEMQAAISALDGHQVDGRSIKVNEAER</sequence>
<evidence type="ECO:0000256" key="1">
    <source>
        <dbReference type="ARBA" id="ARBA00022884"/>
    </source>
</evidence>
<feature type="domain" description="RRM" evidence="4">
    <location>
        <begin position="782"/>
        <end position="860"/>
    </location>
</feature>
<name>A0A8T2UUB0_CERRI</name>
<feature type="region of interest" description="Disordered" evidence="3">
    <location>
        <begin position="440"/>
        <end position="573"/>
    </location>
</feature>
<feature type="compositionally biased region" description="Low complexity" evidence="3">
    <location>
        <begin position="266"/>
        <end position="285"/>
    </location>
</feature>
<dbReference type="InterPro" id="IPR048289">
    <property type="entry name" value="RRM2_NsCP33-like"/>
</dbReference>
<protein>
    <recommendedName>
        <fullName evidence="4">RRM domain-containing protein</fullName>
    </recommendedName>
</protein>
<dbReference type="InterPro" id="IPR012677">
    <property type="entry name" value="Nucleotide-bd_a/b_plait_sf"/>
</dbReference>
<feature type="compositionally biased region" description="Polar residues" evidence="3">
    <location>
        <begin position="503"/>
        <end position="520"/>
    </location>
</feature>
<feature type="compositionally biased region" description="Polar residues" evidence="3">
    <location>
        <begin position="472"/>
        <end position="496"/>
    </location>
</feature>
<evidence type="ECO:0000313" key="6">
    <source>
        <dbReference type="Proteomes" id="UP000825935"/>
    </source>
</evidence>
<reference evidence="5" key="1">
    <citation type="submission" date="2021-08" db="EMBL/GenBank/DDBJ databases">
        <title>WGS assembly of Ceratopteris richardii.</title>
        <authorList>
            <person name="Marchant D.B."/>
            <person name="Chen G."/>
            <person name="Jenkins J."/>
            <person name="Shu S."/>
            <person name="Leebens-Mack J."/>
            <person name="Grimwood J."/>
            <person name="Schmutz J."/>
            <person name="Soltis P."/>
            <person name="Soltis D."/>
            <person name="Chen Z.-H."/>
        </authorList>
    </citation>
    <scope>NUCLEOTIDE SEQUENCE</scope>
    <source>
        <strain evidence="5">Whitten #5841</strain>
        <tissue evidence="5">Leaf</tissue>
    </source>
</reference>
<dbReference type="EMBL" id="CM035409">
    <property type="protein sequence ID" value="KAH7438882.1"/>
    <property type="molecule type" value="Genomic_DNA"/>
</dbReference>
<feature type="compositionally biased region" description="Low complexity" evidence="3">
    <location>
        <begin position="678"/>
        <end position="695"/>
    </location>
</feature>
<comment type="caution">
    <text evidence="5">The sequence shown here is derived from an EMBL/GenBank/DDBJ whole genome shotgun (WGS) entry which is preliminary data.</text>
</comment>
<feature type="region of interest" description="Disordered" evidence="3">
    <location>
        <begin position="181"/>
        <end position="402"/>
    </location>
</feature>
<keyword evidence="6" id="KW-1185">Reference proteome</keyword>
<evidence type="ECO:0000256" key="3">
    <source>
        <dbReference type="SAM" id="MobiDB-lite"/>
    </source>
</evidence>
<feature type="compositionally biased region" description="Polar residues" evidence="3">
    <location>
        <begin position="634"/>
        <end position="660"/>
    </location>
</feature>
<feature type="compositionally biased region" description="Polar residues" evidence="3">
    <location>
        <begin position="440"/>
        <end position="464"/>
    </location>
</feature>
<feature type="compositionally biased region" description="Polar residues" evidence="3">
    <location>
        <begin position="361"/>
        <end position="371"/>
    </location>
</feature>
<feature type="compositionally biased region" description="Polar residues" evidence="3">
    <location>
        <begin position="729"/>
        <end position="748"/>
    </location>
</feature>
<proteinExistence type="predicted"/>
<dbReference type="SMART" id="SM00360">
    <property type="entry name" value="RRM"/>
    <property type="match status" value="2"/>
</dbReference>
<dbReference type="PANTHER" id="PTHR15241:SF304">
    <property type="entry name" value="RRM DOMAIN-CONTAINING PROTEIN"/>
    <property type="match status" value="1"/>
</dbReference>
<dbReference type="OrthoDB" id="1938299at2759"/>
<feature type="compositionally biased region" description="Polar residues" evidence="3">
    <location>
        <begin position="330"/>
        <end position="342"/>
    </location>
</feature>
<feature type="compositionally biased region" description="Low complexity" evidence="3">
    <location>
        <begin position="208"/>
        <end position="254"/>
    </location>
</feature>
<feature type="domain" description="RRM" evidence="4">
    <location>
        <begin position="98"/>
        <end position="178"/>
    </location>
</feature>
<feature type="compositionally biased region" description="Low complexity" evidence="3">
    <location>
        <begin position="661"/>
        <end position="671"/>
    </location>
</feature>
<feature type="compositionally biased region" description="Polar residues" evidence="3">
    <location>
        <begin position="195"/>
        <end position="207"/>
    </location>
</feature>
<dbReference type="Pfam" id="PF00076">
    <property type="entry name" value="RRM_1"/>
    <property type="match status" value="2"/>
</dbReference>